<name>A0A8J9VXU5_BRALA</name>
<sequence length="385" mass="42630">MGTRPVSVVGKVLFMLIIFMVTSSNGKPNGSPCQLRKSCTLLENMQDQDFDLDSKKRICYLATKALLIPDDDDCEKPASGTVDTIDSSEDLPETLCQLRQSCALMALMVTPPDPHYETMKDVCQLAQKKMDVNGDIACEPVGMTGKGNQDGSDDGINGEHASDPEGQSERPELSRAYYFDDCSEVYAAQTMFGSVSSGVYTIKPVDFDDFEVYCDMGTDGGGWTVIQNRFDGTLHFNRRFSDYKYGFGSANGEHWLGLENMYRITAQNTYELYVELEDWSNNTRYAKYSSFRVGVGDHYELSLGSFSGNAGDRLEYNNGMKFSTGDRDQDASSINCAAYYGGGGGWWYKSCGAGLNGPYLRPSDRTSNSGYGIFWNTFSPSTYKD</sequence>
<feature type="signal peptide" evidence="2">
    <location>
        <begin position="1"/>
        <end position="26"/>
    </location>
</feature>
<evidence type="ECO:0000259" key="3">
    <source>
        <dbReference type="PROSITE" id="PS51406"/>
    </source>
</evidence>
<dbReference type="PANTHER" id="PTHR19143:SF394">
    <property type="entry name" value="ANGIOPOIETIN-RELATED PROTEIN 3-LIKE"/>
    <property type="match status" value="1"/>
</dbReference>
<reference evidence="4" key="1">
    <citation type="submission" date="2022-01" db="EMBL/GenBank/DDBJ databases">
        <authorList>
            <person name="Braso-Vives M."/>
        </authorList>
    </citation>
    <scope>NUCLEOTIDE SEQUENCE</scope>
</reference>
<feature type="domain" description="Fibrinogen C-terminal" evidence="3">
    <location>
        <begin position="173"/>
        <end position="385"/>
    </location>
</feature>
<dbReference type="EMBL" id="OV696695">
    <property type="protein sequence ID" value="CAH1238477.1"/>
    <property type="molecule type" value="Genomic_DNA"/>
</dbReference>
<dbReference type="GO" id="GO:0005615">
    <property type="term" value="C:extracellular space"/>
    <property type="evidence" value="ECO:0007669"/>
    <property type="project" value="TreeGrafter"/>
</dbReference>
<accession>A0A8J9VXU5</accession>
<dbReference type="InterPro" id="IPR002181">
    <property type="entry name" value="Fibrinogen_a/b/g_C_dom"/>
</dbReference>
<gene>
    <name evidence="4" type="primary">ANGPTL1</name>
    <name evidence="4" type="ORF">BLAG_LOCUS3066</name>
</gene>
<feature type="compositionally biased region" description="Basic and acidic residues" evidence="1">
    <location>
        <begin position="160"/>
        <end position="171"/>
    </location>
</feature>
<dbReference type="SMART" id="SM00186">
    <property type="entry name" value="FBG"/>
    <property type="match status" value="1"/>
</dbReference>
<dbReference type="InterPro" id="IPR036056">
    <property type="entry name" value="Fibrinogen-like_C"/>
</dbReference>
<dbReference type="Gene3D" id="3.90.215.10">
    <property type="entry name" value="Gamma Fibrinogen, chain A, domain 1"/>
    <property type="match status" value="1"/>
</dbReference>
<dbReference type="AlphaFoldDB" id="A0A8J9VXU5"/>
<organism evidence="4 5">
    <name type="scientific">Branchiostoma lanceolatum</name>
    <name type="common">Common lancelet</name>
    <name type="synonym">Amphioxus lanceolatum</name>
    <dbReference type="NCBI Taxonomy" id="7740"/>
    <lineage>
        <taxon>Eukaryota</taxon>
        <taxon>Metazoa</taxon>
        <taxon>Chordata</taxon>
        <taxon>Cephalochordata</taxon>
        <taxon>Leptocardii</taxon>
        <taxon>Amphioxiformes</taxon>
        <taxon>Branchiostomatidae</taxon>
        <taxon>Branchiostoma</taxon>
    </lineage>
</organism>
<keyword evidence="2" id="KW-0732">Signal</keyword>
<dbReference type="InterPro" id="IPR050373">
    <property type="entry name" value="Fibrinogen_C-term_domain"/>
</dbReference>
<dbReference type="NCBIfam" id="NF040941">
    <property type="entry name" value="GGGWT_bact"/>
    <property type="match status" value="1"/>
</dbReference>
<evidence type="ECO:0000313" key="4">
    <source>
        <dbReference type="EMBL" id="CAH1238477.1"/>
    </source>
</evidence>
<dbReference type="InterPro" id="IPR014716">
    <property type="entry name" value="Fibrinogen_a/b/g_C_1"/>
</dbReference>
<dbReference type="CDD" id="cd00087">
    <property type="entry name" value="FReD"/>
    <property type="match status" value="1"/>
</dbReference>
<dbReference type="OrthoDB" id="10019765at2759"/>
<dbReference type="PROSITE" id="PS51406">
    <property type="entry name" value="FIBRINOGEN_C_2"/>
    <property type="match status" value="1"/>
</dbReference>
<evidence type="ECO:0000256" key="1">
    <source>
        <dbReference type="SAM" id="MobiDB-lite"/>
    </source>
</evidence>
<protein>
    <submittedName>
        <fullName evidence="4">ANGPTL1 protein</fullName>
    </submittedName>
</protein>
<dbReference type="Proteomes" id="UP000838412">
    <property type="component" value="Chromosome 10"/>
</dbReference>
<evidence type="ECO:0000256" key="2">
    <source>
        <dbReference type="SAM" id="SignalP"/>
    </source>
</evidence>
<evidence type="ECO:0000313" key="5">
    <source>
        <dbReference type="Proteomes" id="UP000838412"/>
    </source>
</evidence>
<dbReference type="Pfam" id="PF00147">
    <property type="entry name" value="Fibrinogen_C"/>
    <property type="match status" value="1"/>
</dbReference>
<feature type="chain" id="PRO_5035435693" evidence="2">
    <location>
        <begin position="27"/>
        <end position="385"/>
    </location>
</feature>
<dbReference type="SUPFAM" id="SSF56496">
    <property type="entry name" value="Fibrinogen C-terminal domain-like"/>
    <property type="match status" value="1"/>
</dbReference>
<keyword evidence="5" id="KW-1185">Reference proteome</keyword>
<dbReference type="PANTHER" id="PTHR19143">
    <property type="entry name" value="FIBRINOGEN/TENASCIN/ANGIOPOEITIN"/>
    <property type="match status" value="1"/>
</dbReference>
<proteinExistence type="predicted"/>
<feature type="region of interest" description="Disordered" evidence="1">
    <location>
        <begin position="141"/>
        <end position="171"/>
    </location>
</feature>